<evidence type="ECO:0000256" key="1">
    <source>
        <dbReference type="SAM" id="SignalP"/>
    </source>
</evidence>
<name>A0A6P0CJG4_9RHOB</name>
<dbReference type="EMBL" id="JAABNT010000019">
    <property type="protein sequence ID" value="NEK24653.1"/>
    <property type="molecule type" value="Genomic_DNA"/>
</dbReference>
<gene>
    <name evidence="2" type="ORF">GV827_19935</name>
</gene>
<reference evidence="2 3" key="1">
    <citation type="submission" date="2020-01" db="EMBL/GenBank/DDBJ databases">
        <title>Sulfitobacter sediminilitoris sp. nov., isolated from a tidal flat.</title>
        <authorList>
            <person name="Park S."/>
            <person name="Yoon J.-H."/>
        </authorList>
    </citation>
    <scope>NUCLEOTIDE SEQUENCE [LARGE SCALE GENOMIC DNA]</scope>
    <source>
        <strain evidence="2 3">JBTF-M27</strain>
    </source>
</reference>
<evidence type="ECO:0000313" key="3">
    <source>
        <dbReference type="Proteomes" id="UP000468591"/>
    </source>
</evidence>
<dbReference type="Proteomes" id="UP000468591">
    <property type="component" value="Unassembled WGS sequence"/>
</dbReference>
<accession>A0A6P0CJG4</accession>
<dbReference type="RefSeq" id="WP_164355578.1">
    <property type="nucleotide sequence ID" value="NZ_JBHSVZ010000001.1"/>
</dbReference>
<proteinExistence type="predicted"/>
<keyword evidence="1" id="KW-0732">Signal</keyword>
<keyword evidence="3" id="KW-1185">Reference proteome</keyword>
<dbReference type="AlphaFoldDB" id="A0A6P0CJG4"/>
<sequence length="148" mass="16267">MGIIRTVLFSLLAFCTLLPLPASAQVYRAINWLTVVPLNATDFEVIEGRGEGARGIWCAAADFAIYSMNAPRQARIYVKSPRGPSISGVGRVGVVFTTDAASLGTSPKQSYSVTVRTKGLGLPVHHAHQFCRDYFLDLDDGLFRRHRR</sequence>
<comment type="caution">
    <text evidence="2">The sequence shown here is derived from an EMBL/GenBank/DDBJ whole genome shotgun (WGS) entry which is preliminary data.</text>
</comment>
<protein>
    <submittedName>
        <fullName evidence="2">Uncharacterized protein</fullName>
    </submittedName>
</protein>
<feature type="chain" id="PRO_5027074191" evidence="1">
    <location>
        <begin position="25"/>
        <end position="148"/>
    </location>
</feature>
<evidence type="ECO:0000313" key="2">
    <source>
        <dbReference type="EMBL" id="NEK24653.1"/>
    </source>
</evidence>
<organism evidence="2 3">
    <name type="scientific">Sulfitobacter sediminilitoris</name>
    <dbReference type="NCBI Taxonomy" id="2698830"/>
    <lineage>
        <taxon>Bacteria</taxon>
        <taxon>Pseudomonadati</taxon>
        <taxon>Pseudomonadota</taxon>
        <taxon>Alphaproteobacteria</taxon>
        <taxon>Rhodobacterales</taxon>
        <taxon>Roseobacteraceae</taxon>
        <taxon>Sulfitobacter</taxon>
    </lineage>
</organism>
<feature type="signal peptide" evidence="1">
    <location>
        <begin position="1"/>
        <end position="24"/>
    </location>
</feature>